<reference evidence="1" key="1">
    <citation type="submission" date="2023-04" db="EMBL/GenBank/DDBJ databases">
        <authorList>
            <consortium name="ELIXIR-Norway"/>
        </authorList>
    </citation>
    <scope>NUCLEOTIDE SEQUENCE [LARGE SCALE GENOMIC DNA]</scope>
</reference>
<evidence type="ECO:0000313" key="1">
    <source>
        <dbReference type="EMBL" id="CAI9167129.1"/>
    </source>
</evidence>
<organism evidence="1 2">
    <name type="scientific">Rangifer tarandus platyrhynchus</name>
    <name type="common">Svalbard reindeer</name>
    <dbReference type="NCBI Taxonomy" id="3082113"/>
    <lineage>
        <taxon>Eukaryota</taxon>
        <taxon>Metazoa</taxon>
        <taxon>Chordata</taxon>
        <taxon>Craniata</taxon>
        <taxon>Vertebrata</taxon>
        <taxon>Euteleostomi</taxon>
        <taxon>Mammalia</taxon>
        <taxon>Eutheria</taxon>
        <taxon>Laurasiatheria</taxon>
        <taxon>Artiodactyla</taxon>
        <taxon>Ruminantia</taxon>
        <taxon>Pecora</taxon>
        <taxon>Cervidae</taxon>
        <taxon>Odocoileinae</taxon>
        <taxon>Rangifer</taxon>
    </lineage>
</organism>
<evidence type="ECO:0000313" key="2">
    <source>
        <dbReference type="Proteomes" id="UP001176941"/>
    </source>
</evidence>
<protein>
    <submittedName>
        <fullName evidence="1">Uncharacterized protein</fullName>
    </submittedName>
</protein>
<dbReference type="Proteomes" id="UP001176941">
    <property type="component" value="Chromosome 26"/>
</dbReference>
<name>A0ABN8Z5E4_RANTA</name>
<accession>A0ABN8Z5E4</accession>
<keyword evidence="2" id="KW-1185">Reference proteome</keyword>
<sequence>MSGSHRAPRRATRCPQTCCRRTSSERSYLLRAHYLSARASAQGRRGALALILNDSPSFHLQLANWLRNCDVLKRNQDVDAQSSLMRCEAARVPGLPPGTGATAVLVSITRTGCDKPRPREASLLSFHEQSGKGSPGPGEEAVVLATINLGRKPP</sequence>
<gene>
    <name evidence="1" type="ORF">MRATA1EN1_LOCUS16091</name>
</gene>
<dbReference type="EMBL" id="OX459962">
    <property type="protein sequence ID" value="CAI9167129.1"/>
    <property type="molecule type" value="Genomic_DNA"/>
</dbReference>
<proteinExistence type="predicted"/>